<dbReference type="Pfam" id="PF00173">
    <property type="entry name" value="Cyt-b5"/>
    <property type="match status" value="1"/>
</dbReference>
<keyword evidence="4" id="KW-0285">Flavoprotein</keyword>
<reference evidence="11" key="1">
    <citation type="submission" date="2021-02" db="EMBL/GenBank/DDBJ databases">
        <authorList>
            <person name="Dougan E. K."/>
            <person name="Rhodes N."/>
            <person name="Thang M."/>
            <person name="Chan C."/>
        </authorList>
    </citation>
    <scope>NUCLEOTIDE SEQUENCE</scope>
</reference>
<evidence type="ECO:0000256" key="1">
    <source>
        <dbReference type="ARBA" id="ARBA00001974"/>
    </source>
</evidence>
<proteinExistence type="inferred from homology"/>
<dbReference type="PANTHER" id="PTHR43884:SF12">
    <property type="entry name" value="ISOVALERYL-COA DEHYDROGENASE, MITOCHONDRIAL-RELATED"/>
    <property type="match status" value="1"/>
</dbReference>
<dbReference type="Pfam" id="PF00441">
    <property type="entry name" value="Acyl-CoA_dh_1"/>
    <property type="match status" value="1"/>
</dbReference>
<dbReference type="InterPro" id="IPR001199">
    <property type="entry name" value="Cyt_B5-like_heme/steroid-bd"/>
</dbReference>
<keyword evidence="12" id="KW-1185">Reference proteome</keyword>
<comment type="caution">
    <text evidence="11">The sequence shown here is derived from an EMBL/GenBank/DDBJ whole genome shotgun (WGS) entry which is preliminary data.</text>
</comment>
<evidence type="ECO:0000256" key="5">
    <source>
        <dbReference type="ARBA" id="ARBA00022723"/>
    </source>
</evidence>
<dbReference type="Gene3D" id="2.40.110.10">
    <property type="entry name" value="Butyryl-CoA Dehydrogenase, subunit A, domain 2"/>
    <property type="match status" value="1"/>
</dbReference>
<dbReference type="AlphaFoldDB" id="A0A812P2I6"/>
<keyword evidence="6" id="KW-0274">FAD</keyword>
<dbReference type="PROSITE" id="PS50255">
    <property type="entry name" value="CYTOCHROME_B5_2"/>
    <property type="match status" value="1"/>
</dbReference>
<dbReference type="InterPro" id="IPR009075">
    <property type="entry name" value="AcylCo_DH/oxidase_C"/>
</dbReference>
<comment type="catalytic activity">
    <reaction evidence="9">
        <text>(2S)-2-methylbutanoyl-CoA + oxidized [electron-transfer flavoprotein] + H(+) = (2E)-2-methylbut-2-enoyl-CoA + reduced [electron-transfer flavoprotein]</text>
        <dbReference type="Rhea" id="RHEA:48256"/>
        <dbReference type="Rhea" id="RHEA-COMP:10685"/>
        <dbReference type="Rhea" id="RHEA-COMP:10686"/>
        <dbReference type="ChEBI" id="CHEBI:15378"/>
        <dbReference type="ChEBI" id="CHEBI:57337"/>
        <dbReference type="ChEBI" id="CHEBI:57692"/>
        <dbReference type="ChEBI" id="CHEBI:58307"/>
        <dbReference type="ChEBI" id="CHEBI:88166"/>
    </reaction>
    <physiologicalReaction direction="left-to-right" evidence="9">
        <dbReference type="Rhea" id="RHEA:48257"/>
    </physiologicalReaction>
</comment>
<protein>
    <submittedName>
        <fullName evidence="11">Acadl protein</fullName>
    </submittedName>
</protein>
<feature type="domain" description="Cytochrome b5 heme-binding" evidence="10">
    <location>
        <begin position="19"/>
        <end position="95"/>
    </location>
</feature>
<dbReference type="InterPro" id="IPR046373">
    <property type="entry name" value="Acyl-CoA_Oxase/DH_mid-dom_sf"/>
</dbReference>
<dbReference type="InterPro" id="IPR036250">
    <property type="entry name" value="AcylCo_DH-like_C"/>
</dbReference>
<dbReference type="SUPFAM" id="SSF47203">
    <property type="entry name" value="Acyl-CoA dehydrogenase C-terminal domain-like"/>
    <property type="match status" value="1"/>
</dbReference>
<keyword evidence="3" id="KW-0349">Heme</keyword>
<dbReference type="Gene3D" id="1.20.140.10">
    <property type="entry name" value="Butyryl-CoA Dehydrogenase, subunit A, domain 3"/>
    <property type="match status" value="1"/>
</dbReference>
<accession>A0A812P2I6</accession>
<dbReference type="Pfam" id="PF02770">
    <property type="entry name" value="Acyl-CoA_dh_M"/>
    <property type="match status" value="1"/>
</dbReference>
<dbReference type="InterPro" id="IPR037069">
    <property type="entry name" value="AcylCoA_DH/ox_N_sf"/>
</dbReference>
<dbReference type="InterPro" id="IPR036400">
    <property type="entry name" value="Cyt_B5-like_heme/steroid_sf"/>
</dbReference>
<evidence type="ECO:0000313" key="12">
    <source>
        <dbReference type="Proteomes" id="UP000601435"/>
    </source>
</evidence>
<organism evidence="11 12">
    <name type="scientific">Symbiodinium necroappetens</name>
    <dbReference type="NCBI Taxonomy" id="1628268"/>
    <lineage>
        <taxon>Eukaryota</taxon>
        <taxon>Sar</taxon>
        <taxon>Alveolata</taxon>
        <taxon>Dinophyceae</taxon>
        <taxon>Suessiales</taxon>
        <taxon>Symbiodiniaceae</taxon>
        <taxon>Symbiodinium</taxon>
    </lineage>
</organism>
<keyword evidence="8" id="KW-0408">Iron</keyword>
<evidence type="ECO:0000313" key="11">
    <source>
        <dbReference type="EMBL" id="CAE7337772.1"/>
    </source>
</evidence>
<dbReference type="InterPro" id="IPR013786">
    <property type="entry name" value="AcylCoA_DH/ox_N"/>
</dbReference>
<dbReference type="InterPro" id="IPR009100">
    <property type="entry name" value="AcylCoA_DH/oxidase_NM_dom_sf"/>
</dbReference>
<dbReference type="Proteomes" id="UP000601435">
    <property type="component" value="Unassembled WGS sequence"/>
</dbReference>
<dbReference type="Gene3D" id="1.10.540.10">
    <property type="entry name" value="Acyl-CoA dehydrogenase/oxidase, N-terminal domain"/>
    <property type="match status" value="1"/>
</dbReference>
<dbReference type="SUPFAM" id="SSF56645">
    <property type="entry name" value="Acyl-CoA dehydrogenase NM domain-like"/>
    <property type="match status" value="1"/>
</dbReference>
<comment type="cofactor">
    <cofactor evidence="1">
        <name>FAD</name>
        <dbReference type="ChEBI" id="CHEBI:57692"/>
    </cofactor>
</comment>
<evidence type="ECO:0000259" key="10">
    <source>
        <dbReference type="PROSITE" id="PS50255"/>
    </source>
</evidence>
<dbReference type="GO" id="GO:0046872">
    <property type="term" value="F:metal ion binding"/>
    <property type="evidence" value="ECO:0007669"/>
    <property type="project" value="UniProtKB-KW"/>
</dbReference>
<dbReference type="GO" id="GO:0003995">
    <property type="term" value="F:acyl-CoA dehydrogenase activity"/>
    <property type="evidence" value="ECO:0007669"/>
    <property type="project" value="InterPro"/>
</dbReference>
<keyword evidence="7" id="KW-0560">Oxidoreductase</keyword>
<dbReference type="SUPFAM" id="SSF55856">
    <property type="entry name" value="Cytochrome b5-like heme/steroid binding domain"/>
    <property type="match status" value="1"/>
</dbReference>
<dbReference type="FunFam" id="2.40.110.10:FF:000002">
    <property type="entry name" value="Acyl-CoA dehydrogenase fadE12"/>
    <property type="match status" value="1"/>
</dbReference>
<keyword evidence="5" id="KW-0479">Metal-binding</keyword>
<dbReference type="PRINTS" id="PR00363">
    <property type="entry name" value="CYTOCHROMEB5"/>
</dbReference>
<dbReference type="SMART" id="SM01117">
    <property type="entry name" value="Cyt-b5"/>
    <property type="match status" value="1"/>
</dbReference>
<dbReference type="Pfam" id="PF02771">
    <property type="entry name" value="Acyl-CoA_dh_N"/>
    <property type="match status" value="1"/>
</dbReference>
<dbReference type="InterPro" id="IPR006089">
    <property type="entry name" value="Acyl-CoA_DH_CS"/>
</dbReference>
<dbReference type="OrthoDB" id="434771at2759"/>
<comment type="similarity">
    <text evidence="2">Belongs to the acyl-CoA dehydrogenase family.</text>
</comment>
<evidence type="ECO:0000256" key="4">
    <source>
        <dbReference type="ARBA" id="ARBA00022630"/>
    </source>
</evidence>
<dbReference type="FunFam" id="1.20.140.10:FF:000001">
    <property type="entry name" value="Acyl-CoA dehydrogenase"/>
    <property type="match status" value="1"/>
</dbReference>
<dbReference type="PANTHER" id="PTHR43884">
    <property type="entry name" value="ACYL-COA DEHYDROGENASE"/>
    <property type="match status" value="1"/>
</dbReference>
<name>A0A812P2I6_9DINO</name>
<dbReference type="Gene3D" id="3.10.120.10">
    <property type="entry name" value="Cytochrome b5-like heme/steroid binding domain"/>
    <property type="match status" value="1"/>
</dbReference>
<evidence type="ECO:0000256" key="8">
    <source>
        <dbReference type="ARBA" id="ARBA00023004"/>
    </source>
</evidence>
<gene>
    <name evidence="11" type="primary">Acadl</name>
    <name evidence="11" type="ORF">SNEC2469_LOCUS8655</name>
</gene>
<dbReference type="PROSITE" id="PS00073">
    <property type="entry name" value="ACYL_COA_DH_2"/>
    <property type="match status" value="1"/>
</dbReference>
<evidence type="ECO:0000256" key="9">
    <source>
        <dbReference type="ARBA" id="ARBA00049552"/>
    </source>
</evidence>
<dbReference type="InterPro" id="IPR018506">
    <property type="entry name" value="Cyt_B5_heme-BS"/>
</dbReference>
<dbReference type="InterPro" id="IPR006091">
    <property type="entry name" value="Acyl-CoA_Oxase/DH_mid-dom"/>
</dbReference>
<evidence type="ECO:0000256" key="2">
    <source>
        <dbReference type="ARBA" id="ARBA00009347"/>
    </source>
</evidence>
<dbReference type="GO" id="GO:0020037">
    <property type="term" value="F:heme binding"/>
    <property type="evidence" value="ECO:0007669"/>
    <property type="project" value="InterPro"/>
</dbReference>
<dbReference type="EMBL" id="CAJNJA010014197">
    <property type="protein sequence ID" value="CAE7337772.1"/>
    <property type="molecule type" value="Genomic_DNA"/>
</dbReference>
<evidence type="ECO:0000256" key="3">
    <source>
        <dbReference type="ARBA" id="ARBA00022617"/>
    </source>
</evidence>
<evidence type="ECO:0000256" key="6">
    <source>
        <dbReference type="ARBA" id="ARBA00022827"/>
    </source>
</evidence>
<dbReference type="GO" id="GO:0050660">
    <property type="term" value="F:flavin adenine dinucleotide binding"/>
    <property type="evidence" value="ECO:0007669"/>
    <property type="project" value="InterPro"/>
</dbReference>
<evidence type="ECO:0000256" key="7">
    <source>
        <dbReference type="ARBA" id="ARBA00023002"/>
    </source>
</evidence>
<dbReference type="PROSITE" id="PS00191">
    <property type="entry name" value="CYTOCHROME_B5_1"/>
    <property type="match status" value="1"/>
</dbReference>
<sequence>MAQSSFLGDGKAKRESLGSVRLTRAEVAKHCTAGDCWVIVNDRVYDVTGFLDEHPAGRNIILLHGGKDCTKEFLEVHSEDYILAFAPNSFVGCLEGSSALAPKKPANVPVHFDSSKILALKRNVYGDEHEAYRASFRTFLQKYVQPEYAKFEAKGVVDREVYSKMAQEGFYLTLGIPSACGGRGLDWKHNCVVVEEVEDLGCGGLFVNLGNDMVLSYFTESCTNEQRARWLPKLRRGAVIAVAMSEPEVGSDLGQLSCRATPSPNGGWTVNGRKMWISSGAVAELTVVACVTDPTKGAKGISMLVIESEMPGVSCAKRFGKLGKHASDTCLITLEDVHVPRENLVGEEGKGFQYMMQHLPRERLSIAVASMAAARRALALAVNYVHGRAAFGANLGTLQAVQQELAKIRTEVQVGTTFVDRCIADACQKQLSAEAASMAKFFATDLSFRVADRCQQLFGGYGYLKNSPIGKIMVDQRVTRVYGGANEVQLEIISKGLGFKPQRASRL</sequence>